<dbReference type="Proteomes" id="UP000053989">
    <property type="component" value="Unassembled WGS sequence"/>
</dbReference>
<sequence>MASTQVPLIDGDNPCYCPNISPSAYLTMLRQALQSSSNPFHHFTMHSPFWRLGV</sequence>
<organism evidence="1 2">
    <name type="scientific">Scleroderma citrinum Foug A</name>
    <dbReference type="NCBI Taxonomy" id="1036808"/>
    <lineage>
        <taxon>Eukaryota</taxon>
        <taxon>Fungi</taxon>
        <taxon>Dikarya</taxon>
        <taxon>Basidiomycota</taxon>
        <taxon>Agaricomycotina</taxon>
        <taxon>Agaricomycetes</taxon>
        <taxon>Agaricomycetidae</taxon>
        <taxon>Boletales</taxon>
        <taxon>Sclerodermatineae</taxon>
        <taxon>Sclerodermataceae</taxon>
        <taxon>Scleroderma</taxon>
    </lineage>
</organism>
<protein>
    <submittedName>
        <fullName evidence="1">Uncharacterized protein</fullName>
    </submittedName>
</protein>
<evidence type="ECO:0000313" key="2">
    <source>
        <dbReference type="Proteomes" id="UP000053989"/>
    </source>
</evidence>
<dbReference type="AlphaFoldDB" id="A0A0C3DQ10"/>
<dbReference type="HOGENOM" id="CLU_2967519_0_0_1"/>
<dbReference type="EMBL" id="KN822040">
    <property type="protein sequence ID" value="KIM62750.1"/>
    <property type="molecule type" value="Genomic_DNA"/>
</dbReference>
<feature type="non-terminal residue" evidence="1">
    <location>
        <position position="54"/>
    </location>
</feature>
<dbReference type="InParanoid" id="A0A0C3DQ10"/>
<evidence type="ECO:0000313" key="1">
    <source>
        <dbReference type="EMBL" id="KIM62750.1"/>
    </source>
</evidence>
<dbReference type="OrthoDB" id="2622478at2759"/>
<gene>
    <name evidence="1" type="ORF">SCLCIDRAFT_92276</name>
</gene>
<name>A0A0C3DQ10_9AGAM</name>
<reference evidence="2" key="2">
    <citation type="submission" date="2015-01" db="EMBL/GenBank/DDBJ databases">
        <title>Evolutionary Origins and Diversification of the Mycorrhizal Mutualists.</title>
        <authorList>
            <consortium name="DOE Joint Genome Institute"/>
            <consortium name="Mycorrhizal Genomics Consortium"/>
            <person name="Kohler A."/>
            <person name="Kuo A."/>
            <person name="Nagy L.G."/>
            <person name="Floudas D."/>
            <person name="Copeland A."/>
            <person name="Barry K.W."/>
            <person name="Cichocki N."/>
            <person name="Veneault-Fourrey C."/>
            <person name="LaButti K."/>
            <person name="Lindquist E.A."/>
            <person name="Lipzen A."/>
            <person name="Lundell T."/>
            <person name="Morin E."/>
            <person name="Murat C."/>
            <person name="Riley R."/>
            <person name="Ohm R."/>
            <person name="Sun H."/>
            <person name="Tunlid A."/>
            <person name="Henrissat B."/>
            <person name="Grigoriev I.V."/>
            <person name="Hibbett D.S."/>
            <person name="Martin F."/>
        </authorList>
    </citation>
    <scope>NUCLEOTIDE SEQUENCE [LARGE SCALE GENOMIC DNA]</scope>
    <source>
        <strain evidence="2">Foug A</strain>
    </source>
</reference>
<keyword evidence="2" id="KW-1185">Reference proteome</keyword>
<reference evidence="1 2" key="1">
    <citation type="submission" date="2014-04" db="EMBL/GenBank/DDBJ databases">
        <authorList>
            <consortium name="DOE Joint Genome Institute"/>
            <person name="Kuo A."/>
            <person name="Kohler A."/>
            <person name="Nagy L.G."/>
            <person name="Floudas D."/>
            <person name="Copeland A."/>
            <person name="Barry K.W."/>
            <person name="Cichocki N."/>
            <person name="Veneault-Fourrey C."/>
            <person name="LaButti K."/>
            <person name="Lindquist E.A."/>
            <person name="Lipzen A."/>
            <person name="Lundell T."/>
            <person name="Morin E."/>
            <person name="Murat C."/>
            <person name="Sun H."/>
            <person name="Tunlid A."/>
            <person name="Henrissat B."/>
            <person name="Grigoriev I.V."/>
            <person name="Hibbett D.S."/>
            <person name="Martin F."/>
            <person name="Nordberg H.P."/>
            <person name="Cantor M.N."/>
            <person name="Hua S.X."/>
        </authorList>
    </citation>
    <scope>NUCLEOTIDE SEQUENCE [LARGE SCALE GENOMIC DNA]</scope>
    <source>
        <strain evidence="1 2">Foug A</strain>
    </source>
</reference>
<proteinExistence type="predicted"/>
<accession>A0A0C3DQ10</accession>